<feature type="region of interest" description="Disordered" evidence="1">
    <location>
        <begin position="23"/>
        <end position="61"/>
    </location>
</feature>
<reference evidence="2" key="2">
    <citation type="submission" date="2023-04" db="EMBL/GenBank/DDBJ databases">
        <authorList>
            <person name="Bruccoleri R.E."/>
            <person name="Oakeley E.J."/>
            <person name="Faust A.-M."/>
            <person name="Dessus-Babus S."/>
            <person name="Altorfer M."/>
            <person name="Burckhardt D."/>
            <person name="Oertli M."/>
            <person name="Naumann U."/>
            <person name="Petersen F."/>
            <person name="Wong J."/>
        </authorList>
    </citation>
    <scope>NUCLEOTIDE SEQUENCE</scope>
    <source>
        <strain evidence="2">GSM-AAB239-AS_SAM_17_03QT</strain>
        <tissue evidence="2">Leaf</tissue>
    </source>
</reference>
<name>A0AAX6G6K4_IRIPA</name>
<evidence type="ECO:0000313" key="3">
    <source>
        <dbReference type="Proteomes" id="UP001140949"/>
    </source>
</evidence>
<evidence type="ECO:0000256" key="1">
    <source>
        <dbReference type="SAM" id="MobiDB-lite"/>
    </source>
</evidence>
<feature type="compositionally biased region" description="Low complexity" evidence="1">
    <location>
        <begin position="49"/>
        <end position="61"/>
    </location>
</feature>
<keyword evidence="2" id="KW-0675">Receptor</keyword>
<keyword evidence="2" id="KW-0808">Transferase</keyword>
<keyword evidence="2" id="KW-0418">Kinase</keyword>
<protein>
    <submittedName>
        <fullName evidence="2">Proline-rich receptor-like protein kinase PERK2</fullName>
    </submittedName>
</protein>
<accession>A0AAX6G6K4</accession>
<feature type="compositionally biased region" description="Basic and acidic residues" evidence="1">
    <location>
        <begin position="23"/>
        <end position="33"/>
    </location>
</feature>
<evidence type="ECO:0000313" key="2">
    <source>
        <dbReference type="EMBL" id="KAJ6823955.1"/>
    </source>
</evidence>
<organism evidence="2 3">
    <name type="scientific">Iris pallida</name>
    <name type="common">Sweet iris</name>
    <dbReference type="NCBI Taxonomy" id="29817"/>
    <lineage>
        <taxon>Eukaryota</taxon>
        <taxon>Viridiplantae</taxon>
        <taxon>Streptophyta</taxon>
        <taxon>Embryophyta</taxon>
        <taxon>Tracheophyta</taxon>
        <taxon>Spermatophyta</taxon>
        <taxon>Magnoliopsida</taxon>
        <taxon>Liliopsida</taxon>
        <taxon>Asparagales</taxon>
        <taxon>Iridaceae</taxon>
        <taxon>Iridoideae</taxon>
        <taxon>Irideae</taxon>
        <taxon>Iris</taxon>
    </lineage>
</organism>
<dbReference type="EMBL" id="JANAVB010022596">
    <property type="protein sequence ID" value="KAJ6823955.1"/>
    <property type="molecule type" value="Genomic_DNA"/>
</dbReference>
<sequence>MVMVIVVVVKKWHGGRWWHCRQRRQEGERERERERRRRRCGGVRRSSKSKLPSVGSSHNHT</sequence>
<proteinExistence type="predicted"/>
<keyword evidence="3" id="KW-1185">Reference proteome</keyword>
<dbReference type="GO" id="GO:0016301">
    <property type="term" value="F:kinase activity"/>
    <property type="evidence" value="ECO:0007669"/>
    <property type="project" value="UniProtKB-KW"/>
</dbReference>
<feature type="compositionally biased region" description="Basic residues" evidence="1">
    <location>
        <begin position="34"/>
        <end position="48"/>
    </location>
</feature>
<comment type="caution">
    <text evidence="2">The sequence shown here is derived from an EMBL/GenBank/DDBJ whole genome shotgun (WGS) entry which is preliminary data.</text>
</comment>
<gene>
    <name evidence="2" type="ORF">M6B38_128350</name>
</gene>
<dbReference type="Proteomes" id="UP001140949">
    <property type="component" value="Unassembled WGS sequence"/>
</dbReference>
<dbReference type="AlphaFoldDB" id="A0AAX6G6K4"/>
<reference evidence="2" key="1">
    <citation type="journal article" date="2023" name="GigaByte">
        <title>Genome assembly of the bearded iris, Iris pallida Lam.</title>
        <authorList>
            <person name="Bruccoleri R.E."/>
            <person name="Oakeley E.J."/>
            <person name="Faust A.M.E."/>
            <person name="Altorfer M."/>
            <person name="Dessus-Babus S."/>
            <person name="Burckhardt D."/>
            <person name="Oertli M."/>
            <person name="Naumann U."/>
            <person name="Petersen F."/>
            <person name="Wong J."/>
        </authorList>
    </citation>
    <scope>NUCLEOTIDE SEQUENCE</scope>
    <source>
        <strain evidence="2">GSM-AAB239-AS_SAM_17_03QT</strain>
    </source>
</reference>